<accession>A0A0W0GH03</accession>
<dbReference type="OrthoDB" id="2381125at2"/>
<evidence type="ECO:0000259" key="1">
    <source>
        <dbReference type="Pfam" id="PF01978"/>
    </source>
</evidence>
<comment type="caution">
    <text evidence="2">The sequence shown here is derived from an EMBL/GenBank/DDBJ whole genome shotgun (WGS) entry which is preliminary data.</text>
</comment>
<evidence type="ECO:0000313" key="2">
    <source>
        <dbReference type="EMBL" id="KTB47820.1"/>
    </source>
</evidence>
<gene>
    <name evidence="2" type="ORF">DEALK_06650</name>
</gene>
<name>A0A0W0GH03_9CHLR</name>
<evidence type="ECO:0000313" key="3">
    <source>
        <dbReference type="Proteomes" id="UP000053947"/>
    </source>
</evidence>
<dbReference type="InterPro" id="IPR036390">
    <property type="entry name" value="WH_DNA-bd_sf"/>
</dbReference>
<dbReference type="CDD" id="cd00090">
    <property type="entry name" value="HTH_ARSR"/>
    <property type="match status" value="1"/>
</dbReference>
<dbReference type="Gene3D" id="1.10.10.10">
    <property type="entry name" value="Winged helix-like DNA-binding domain superfamily/Winged helix DNA-binding domain"/>
    <property type="match status" value="1"/>
</dbReference>
<dbReference type="EMBL" id="LFDV01000002">
    <property type="protein sequence ID" value="KTB47820.1"/>
    <property type="molecule type" value="Genomic_DNA"/>
</dbReference>
<dbReference type="InterPro" id="IPR011991">
    <property type="entry name" value="ArsR-like_HTH"/>
</dbReference>
<proteinExistence type="predicted"/>
<sequence length="236" mass="26948">MQLTFRQQTFIKKLLDVYREMQEPIHYSVIAKRLGISASTAYDMLRLLEKKGLVTSRYDTPKESGGPGRSNIRFVPTADAAELFSYLTGDLHEGDNWNDVKVHILDNLSRGKAAECENTLNELLTAVSGKRSPLVQCAEVMAALFLKLKETRHELVERYLIDNLLEAPASKHRMSILPGIVLGLAHTDQKTHRLMRKYQEIAEKYEASLQILCRDSVIKLHHFIRDAWHVIKIPVN</sequence>
<dbReference type="Proteomes" id="UP000053947">
    <property type="component" value="Unassembled WGS sequence"/>
</dbReference>
<feature type="domain" description="Transcription regulator TrmB N-terminal" evidence="1">
    <location>
        <begin position="24"/>
        <end position="62"/>
    </location>
</feature>
<organism evidence="2 3">
    <name type="scientific">Dehalogenimonas alkenigignens</name>
    <dbReference type="NCBI Taxonomy" id="1217799"/>
    <lineage>
        <taxon>Bacteria</taxon>
        <taxon>Bacillati</taxon>
        <taxon>Chloroflexota</taxon>
        <taxon>Dehalococcoidia</taxon>
        <taxon>Dehalococcoidales</taxon>
        <taxon>Dehalococcoidaceae</taxon>
        <taxon>Dehalogenimonas</taxon>
    </lineage>
</organism>
<dbReference type="Pfam" id="PF01978">
    <property type="entry name" value="TrmB"/>
    <property type="match status" value="1"/>
</dbReference>
<dbReference type="RefSeq" id="WP_058438650.1">
    <property type="nucleotide sequence ID" value="NZ_KQ758903.1"/>
</dbReference>
<reference evidence="2 3" key="1">
    <citation type="submission" date="2015-06" db="EMBL/GenBank/DDBJ databases">
        <title>Genome sequence of the organohalide-respiring Dehalogenimonas alkenigignens type strain (IP3-3T).</title>
        <authorList>
            <person name="Key T.A."/>
            <person name="Richmond D.P."/>
            <person name="Bowman K.S."/>
            <person name="Cho Y.-J."/>
            <person name="Chun J."/>
            <person name="da Costa M.S."/>
            <person name="Rainey F.A."/>
            <person name="Moe W.M."/>
        </authorList>
    </citation>
    <scope>NUCLEOTIDE SEQUENCE [LARGE SCALE GENOMIC DNA]</scope>
    <source>
        <strain evidence="2 3">IP3-3</strain>
    </source>
</reference>
<dbReference type="STRING" id="1217799.DEALK_06650"/>
<dbReference type="InterPro" id="IPR002831">
    <property type="entry name" value="Tscrpt_reg_TrmB_N"/>
</dbReference>
<protein>
    <submittedName>
        <fullName evidence="2">Heat-inducible transcription repressor HrcA</fullName>
    </submittedName>
</protein>
<dbReference type="AlphaFoldDB" id="A0A0W0GH03"/>
<dbReference type="SUPFAM" id="SSF46785">
    <property type="entry name" value="Winged helix' DNA-binding domain"/>
    <property type="match status" value="1"/>
</dbReference>
<dbReference type="InterPro" id="IPR036388">
    <property type="entry name" value="WH-like_DNA-bd_sf"/>
</dbReference>
<keyword evidence="3" id="KW-1185">Reference proteome</keyword>